<dbReference type="RefSeq" id="WP_069797248.1">
    <property type="nucleotide sequence ID" value="NZ_CP034157.1"/>
</dbReference>
<dbReference type="STRING" id="237258.SAMN04489756_12322"/>
<comment type="caution">
    <text evidence="1">The sequence shown here is derived from an EMBL/GenBank/DDBJ whole genome shotgun (WGS) entry which is preliminary data.</text>
</comment>
<evidence type="ECO:0000313" key="2">
    <source>
        <dbReference type="Proteomes" id="UP000095601"/>
    </source>
</evidence>
<gene>
    <name evidence="1" type="ORF">BHF72_1593</name>
</gene>
<evidence type="ECO:0000313" key="1">
    <source>
        <dbReference type="EMBL" id="OEL11942.1"/>
    </source>
</evidence>
<evidence type="ECO:0008006" key="3">
    <source>
        <dbReference type="Google" id="ProtNLM"/>
    </source>
</evidence>
<accession>A0A1E5UGC6</accession>
<keyword evidence="2" id="KW-1185">Reference proteome</keyword>
<dbReference type="OrthoDB" id="1039448at2"/>
<name>A0A1E5UGC6_9FLAO</name>
<reference evidence="1 2" key="1">
    <citation type="submission" date="2016-09" db="EMBL/GenBank/DDBJ databases">
        <authorList>
            <person name="Capua I."/>
            <person name="De Benedictis P."/>
            <person name="Joannis T."/>
            <person name="Lombin L.H."/>
            <person name="Cattoli G."/>
        </authorList>
    </citation>
    <scope>NUCLEOTIDE SEQUENCE [LARGE SCALE GENOMIC DNA]</scope>
    <source>
        <strain evidence="1 2">NRS-1</strain>
    </source>
</reference>
<protein>
    <recommendedName>
        <fullName evidence="3">TonB C-terminal domain-containing protein</fullName>
    </recommendedName>
</protein>
<dbReference type="KEGG" id="cnr:EB819_00675"/>
<organism evidence="1 2">
    <name type="scientific">Cloacibacterium normanense</name>
    <dbReference type="NCBI Taxonomy" id="237258"/>
    <lineage>
        <taxon>Bacteria</taxon>
        <taxon>Pseudomonadati</taxon>
        <taxon>Bacteroidota</taxon>
        <taxon>Flavobacteriia</taxon>
        <taxon>Flavobacteriales</taxon>
        <taxon>Weeksellaceae</taxon>
    </lineage>
</organism>
<proteinExistence type="predicted"/>
<dbReference type="EMBL" id="MKGI01000013">
    <property type="protein sequence ID" value="OEL11942.1"/>
    <property type="molecule type" value="Genomic_DNA"/>
</dbReference>
<dbReference type="AlphaFoldDB" id="A0A1E5UGC6"/>
<sequence>MKKLATALSIGAFSLVFSQGVNISKFHRAYIAQDENNVAFLVKAPDDEPSKMQAKIKAIKAKENVAPYSQVPLLPGTERPSFGQSKQDFIDAVNAKIDKNAVTGSGTQYTHVSFLVTETGKISDVKASGNNESLNLATILAIYDLNQGFVPAKYKGKNMASVVHMNIPVEL</sequence>
<dbReference type="Proteomes" id="UP000095601">
    <property type="component" value="Unassembled WGS sequence"/>
</dbReference>